<dbReference type="Pfam" id="PF07714">
    <property type="entry name" value="PK_Tyr_Ser-Thr"/>
    <property type="match status" value="1"/>
</dbReference>
<keyword evidence="4" id="KW-1185">Reference proteome</keyword>
<reference evidence="3 4" key="1">
    <citation type="journal article" date="2010" name="Science">
        <title>Genomic analysis of organismal complexity in the multicellular green alga Volvox carteri.</title>
        <authorList>
            <person name="Prochnik S.E."/>
            <person name="Umen J."/>
            <person name="Nedelcu A.M."/>
            <person name="Hallmann A."/>
            <person name="Miller S.M."/>
            <person name="Nishii I."/>
            <person name="Ferris P."/>
            <person name="Kuo A."/>
            <person name="Mitros T."/>
            <person name="Fritz-Laylin L.K."/>
            <person name="Hellsten U."/>
            <person name="Chapman J."/>
            <person name="Simakov O."/>
            <person name="Rensing S.A."/>
            <person name="Terry A."/>
            <person name="Pangilinan J."/>
            <person name="Kapitonov V."/>
            <person name="Jurka J."/>
            <person name="Salamov A."/>
            <person name="Shapiro H."/>
            <person name="Schmutz J."/>
            <person name="Grimwood J."/>
            <person name="Lindquist E."/>
            <person name="Lucas S."/>
            <person name="Grigoriev I.V."/>
            <person name="Schmitt R."/>
            <person name="Kirk D."/>
            <person name="Rokhsar D.S."/>
        </authorList>
    </citation>
    <scope>NUCLEOTIDE SEQUENCE [LARGE SCALE GENOMIC DNA]</scope>
    <source>
        <strain evidence="4">f. Nagariensis / Eve</strain>
    </source>
</reference>
<protein>
    <recommendedName>
        <fullName evidence="2">Protein kinase domain-containing protein</fullName>
    </recommendedName>
</protein>
<dbReference type="eggNOG" id="KOG0192">
    <property type="taxonomic scope" value="Eukaryota"/>
</dbReference>
<evidence type="ECO:0000313" key="4">
    <source>
        <dbReference type="Proteomes" id="UP000001058"/>
    </source>
</evidence>
<organism evidence="4">
    <name type="scientific">Volvox carteri f. nagariensis</name>
    <dbReference type="NCBI Taxonomy" id="3068"/>
    <lineage>
        <taxon>Eukaryota</taxon>
        <taxon>Viridiplantae</taxon>
        <taxon>Chlorophyta</taxon>
        <taxon>core chlorophytes</taxon>
        <taxon>Chlorophyceae</taxon>
        <taxon>CS clade</taxon>
        <taxon>Chlamydomonadales</taxon>
        <taxon>Volvocaceae</taxon>
        <taxon>Volvox</taxon>
    </lineage>
</organism>
<dbReference type="KEGG" id="vcn:VOLCADRAFT_89429"/>
<dbReference type="GO" id="GO:0004674">
    <property type="term" value="F:protein serine/threonine kinase activity"/>
    <property type="evidence" value="ECO:0007669"/>
    <property type="project" value="TreeGrafter"/>
</dbReference>
<dbReference type="Proteomes" id="UP000001058">
    <property type="component" value="Unassembled WGS sequence"/>
</dbReference>
<dbReference type="InterPro" id="IPR051681">
    <property type="entry name" value="Ser/Thr_Kinases-Pseudokinases"/>
</dbReference>
<dbReference type="OrthoDB" id="552116at2759"/>
<dbReference type="PANTHER" id="PTHR44329">
    <property type="entry name" value="SERINE/THREONINE-PROTEIN KINASE TNNI3K-RELATED"/>
    <property type="match status" value="1"/>
</dbReference>
<feature type="region of interest" description="Disordered" evidence="1">
    <location>
        <begin position="495"/>
        <end position="566"/>
    </location>
</feature>
<dbReference type="STRING" id="3068.D8TRP0"/>
<evidence type="ECO:0000256" key="1">
    <source>
        <dbReference type="SAM" id="MobiDB-lite"/>
    </source>
</evidence>
<feature type="region of interest" description="Disordered" evidence="1">
    <location>
        <begin position="252"/>
        <end position="343"/>
    </location>
</feature>
<feature type="region of interest" description="Disordered" evidence="1">
    <location>
        <begin position="600"/>
        <end position="640"/>
    </location>
</feature>
<dbReference type="InParanoid" id="D8TRP0"/>
<accession>D8TRP0</accession>
<dbReference type="PANTHER" id="PTHR44329:SF214">
    <property type="entry name" value="PROTEIN KINASE DOMAIN-CONTAINING PROTEIN"/>
    <property type="match status" value="1"/>
</dbReference>
<dbReference type="GO" id="GO:0005524">
    <property type="term" value="F:ATP binding"/>
    <property type="evidence" value="ECO:0007669"/>
    <property type="project" value="InterPro"/>
</dbReference>
<proteinExistence type="predicted"/>
<feature type="compositionally biased region" description="Polar residues" evidence="1">
    <location>
        <begin position="168"/>
        <end position="178"/>
    </location>
</feature>
<dbReference type="SUPFAM" id="SSF56112">
    <property type="entry name" value="Protein kinase-like (PK-like)"/>
    <property type="match status" value="1"/>
</dbReference>
<dbReference type="PROSITE" id="PS50011">
    <property type="entry name" value="PROTEIN_KINASE_DOM"/>
    <property type="match status" value="1"/>
</dbReference>
<feature type="compositionally biased region" description="Polar residues" evidence="1">
    <location>
        <begin position="539"/>
        <end position="551"/>
    </location>
</feature>
<sequence length="983" mass="100079">MYNSEYSRLQTFILFPGWLAGQPVLPRPYASASAPLFKIEAPFEEAWVPAPKQLQQHAAIAPLLLVDNDAPTSHNELGEFCESMLLSMQIRLKVDAELSTFRHLPSASSNRFVARLSMGQNTTALFSAAASATPSGAWQASGAAPQTHSNGPQPADRRYVNSLDWSAPPSSLHMSPSQAASTAAGGAAAPPLLKVAAAMAAGAGGGGDGGVPPLPLTADCPPLVAAATPVHPPYPIHPFLPPHLQHLLPAAARHSNAAPRRSNSMNRAASGRGVKPRTGGPRVLQATELTHGPLGSLAGGTSTLPSSAEGPSVGNGAAASDLGSGPGGGQNTPAQLVSDERTGGTGGVVAGLWQEQDLAQLPLEPAVDVATGATYLSPIVTPPPRGGGGSAAAANGAATAERVAPYASAHPPSGASGGRILRPIPEADTASRLDLHKEGLGPAAAAAAAAAVVTRPPTSSTAAALLSPPWSLVDRSPSQGQVLILNPHHQQLLVQHDQQPAHQQAQQQHQAREQQPQPQPQRSGTQRKGTQRHPGGSSAAGSSNLTPSPRSASWYGGAPAVHPDPTRVVPEVPVEMRLCRVAAELLEGLSEIRPLSTEGLAPEQLDGNGAATPQQQPPPPPLRVAARAGGGSAAGNPNAVKAGWLPESSALAPPVAGVGGDGGGGGRWQGQPVAVKLVVGNQLEHRNGALLSVLGAATAVHSGLVRVYGIRLLPATSVGAVECRGLFKAAAATGEAVAAAVAALGLQPGEGVLVVIMELCVMGSLGPLTLAAYSPFRPNRCWPAYMARRALLCTALEVAGALAHLHRFGLTHGALRPNNVLLVPALQDKRKFCVKVADDLLFLAPEALTQSEPGRLMASQPADVFSFGILLWSLAAAQTSWPPELLLMDLQGGPGGGGGGGAGPAAAAVAATLQELYEACVSSAPEQRPSMDQVVSELRLLDEGLRNERPKGRAAAAAGYAALAAAGMSRGGASGCYMPGFLL</sequence>
<dbReference type="InterPro" id="IPR000719">
    <property type="entry name" value="Prot_kinase_dom"/>
</dbReference>
<dbReference type="InterPro" id="IPR001245">
    <property type="entry name" value="Ser-Thr/Tyr_kinase_cat_dom"/>
</dbReference>
<evidence type="ECO:0000259" key="2">
    <source>
        <dbReference type="PROSITE" id="PS50011"/>
    </source>
</evidence>
<dbReference type="Gene3D" id="1.10.510.10">
    <property type="entry name" value="Transferase(Phosphotransferase) domain 1"/>
    <property type="match status" value="1"/>
</dbReference>
<gene>
    <name evidence="3" type="ORF">VOLCADRAFT_89429</name>
</gene>
<dbReference type="SMART" id="SM00220">
    <property type="entry name" value="S_TKc"/>
    <property type="match status" value="1"/>
</dbReference>
<feature type="domain" description="Protein kinase" evidence="2">
    <location>
        <begin position="622"/>
        <end position="940"/>
    </location>
</feature>
<evidence type="ECO:0000313" key="3">
    <source>
        <dbReference type="EMBL" id="EFJ50024.1"/>
    </source>
</evidence>
<dbReference type="InterPro" id="IPR011009">
    <property type="entry name" value="Kinase-like_dom_sf"/>
</dbReference>
<feature type="region of interest" description="Disordered" evidence="1">
    <location>
        <begin position="136"/>
        <end position="178"/>
    </location>
</feature>
<dbReference type="AlphaFoldDB" id="D8TRP0"/>
<feature type="compositionally biased region" description="Low complexity" evidence="1">
    <location>
        <begin position="495"/>
        <end position="516"/>
    </location>
</feature>
<dbReference type="RefSeq" id="XP_002949089.1">
    <property type="nucleotide sequence ID" value="XM_002949043.1"/>
</dbReference>
<name>D8TRP0_VOLCA</name>
<dbReference type="EMBL" id="GL378333">
    <property type="protein sequence ID" value="EFJ50024.1"/>
    <property type="molecule type" value="Genomic_DNA"/>
</dbReference>
<dbReference type="GeneID" id="9623700"/>